<dbReference type="PANTHER" id="PTHR42714:SF2">
    <property type="entry name" value="TRNA MODIFICATION GTPASE GTPBP3, MITOCHONDRIAL"/>
    <property type="match status" value="1"/>
</dbReference>
<organism evidence="7 8">
    <name type="scientific">Olpidium bornovanus</name>
    <dbReference type="NCBI Taxonomy" id="278681"/>
    <lineage>
        <taxon>Eukaryota</taxon>
        <taxon>Fungi</taxon>
        <taxon>Fungi incertae sedis</taxon>
        <taxon>Olpidiomycota</taxon>
        <taxon>Olpidiomycotina</taxon>
        <taxon>Olpidiomycetes</taxon>
        <taxon>Olpidiales</taxon>
        <taxon>Olpidiaceae</taxon>
        <taxon>Olpidium</taxon>
    </lineage>
</organism>
<feature type="domain" description="GTP-binding protein TrmE N-terminal" evidence="6">
    <location>
        <begin position="167"/>
        <end position="289"/>
    </location>
</feature>
<dbReference type="EMBL" id="JAEFCI010012231">
    <property type="protein sequence ID" value="KAG5456131.1"/>
    <property type="molecule type" value="Genomic_DNA"/>
</dbReference>
<dbReference type="SUPFAM" id="SSF103025">
    <property type="entry name" value="Folate-binding domain"/>
    <property type="match status" value="1"/>
</dbReference>
<sequence>WRCCQVFDINRVADNRRFPNQQVSAVARRPRVLLEKTRKRQAGLFYLAAGQRARMTSSAAAVQIARLCRSFPWPGVACGDLAASCPGSTPRLRQAQSATIARVPTYETRPPRKRNRRPEVGRLLCRCFRTVDRSTRYYSTAAQRLNSSPLPASVTSGGTSELLSAPTIYALSSAPGRAGVAVIRASGPKCREVSASRQLVRLMAPPPKGSSTPLEPRRVNCRRIRHPGTGEILDRGLVVFFSGPESFTGEDVVEFHVHGGTAVVAGVLEAIRSVEGCRLAEAGEFSKRADSALIQMLRSLNIHCGFQQISGTTNLTFNRLLKGRSSMRSLTLQKLKVFLTF</sequence>
<evidence type="ECO:0000256" key="4">
    <source>
        <dbReference type="ARBA" id="ARBA00022741"/>
    </source>
</evidence>
<comment type="caution">
    <text evidence="7">The sequence shown here is derived from an EMBL/GenBank/DDBJ whole genome shotgun (WGS) entry which is preliminary data.</text>
</comment>
<comment type="similarity">
    <text evidence="2">Belongs to the TRAFAC class TrmE-Era-EngA-EngB-Septin-like GTPase superfamily. TrmE GTPase family.</text>
</comment>
<protein>
    <submittedName>
        <fullName evidence="7">GTP-binding protein TrmE N-terminus-domain-containing protein</fullName>
    </submittedName>
</protein>
<keyword evidence="3" id="KW-0819">tRNA processing</keyword>
<dbReference type="CDD" id="cd14858">
    <property type="entry name" value="TrmE_N"/>
    <property type="match status" value="1"/>
</dbReference>
<dbReference type="GO" id="GO:0030488">
    <property type="term" value="P:tRNA methylation"/>
    <property type="evidence" value="ECO:0007669"/>
    <property type="project" value="TreeGrafter"/>
</dbReference>
<comment type="subcellular location">
    <subcellularLocation>
        <location evidence="1">Mitochondrion</location>
    </subcellularLocation>
</comment>
<dbReference type="OrthoDB" id="188276at2759"/>
<reference evidence="7 8" key="1">
    <citation type="journal article" name="Sci. Rep.">
        <title>Genome-scale phylogenetic analyses confirm Olpidium as the closest living zoosporic fungus to the non-flagellated, terrestrial fungi.</title>
        <authorList>
            <person name="Chang Y."/>
            <person name="Rochon D."/>
            <person name="Sekimoto S."/>
            <person name="Wang Y."/>
            <person name="Chovatia M."/>
            <person name="Sandor L."/>
            <person name="Salamov A."/>
            <person name="Grigoriev I.V."/>
            <person name="Stajich J.E."/>
            <person name="Spatafora J.W."/>
        </authorList>
    </citation>
    <scope>NUCLEOTIDE SEQUENCE [LARGE SCALE GENOMIC DNA]</scope>
    <source>
        <strain evidence="7">S191</strain>
    </source>
</reference>
<dbReference type="Gene3D" id="3.30.1360.120">
    <property type="entry name" value="Probable tRNA modification gtpase trme, domain 1"/>
    <property type="match status" value="1"/>
</dbReference>
<dbReference type="InterPro" id="IPR027266">
    <property type="entry name" value="TrmE/GcvT-like"/>
</dbReference>
<proteinExistence type="inferred from homology"/>
<evidence type="ECO:0000313" key="8">
    <source>
        <dbReference type="Proteomes" id="UP000673691"/>
    </source>
</evidence>
<evidence type="ECO:0000313" key="7">
    <source>
        <dbReference type="EMBL" id="KAG5456131.1"/>
    </source>
</evidence>
<dbReference type="GO" id="GO:0002098">
    <property type="term" value="P:tRNA wobble uridine modification"/>
    <property type="evidence" value="ECO:0007669"/>
    <property type="project" value="TreeGrafter"/>
</dbReference>
<dbReference type="FunFam" id="3.30.1360.120:FF:000007">
    <property type="entry name" value="tRNA modification GTPase GTPBP3, mitochondrial"/>
    <property type="match status" value="1"/>
</dbReference>
<dbReference type="InterPro" id="IPR018948">
    <property type="entry name" value="GTP-bd_TrmE_N"/>
</dbReference>
<gene>
    <name evidence="7" type="ORF">BJ554DRAFT_4216</name>
</gene>
<evidence type="ECO:0000259" key="6">
    <source>
        <dbReference type="Pfam" id="PF10396"/>
    </source>
</evidence>
<dbReference type="GO" id="GO:0005739">
    <property type="term" value="C:mitochondrion"/>
    <property type="evidence" value="ECO:0007669"/>
    <property type="project" value="UniProtKB-SubCell"/>
</dbReference>
<name>A0A8H7ZMI6_9FUNG</name>
<dbReference type="PANTHER" id="PTHR42714">
    <property type="entry name" value="TRNA MODIFICATION GTPASE GTPBP3"/>
    <property type="match status" value="1"/>
</dbReference>
<dbReference type="Proteomes" id="UP000673691">
    <property type="component" value="Unassembled WGS sequence"/>
</dbReference>
<keyword evidence="4" id="KW-0547">Nucleotide-binding</keyword>
<accession>A0A8H7ZMI6</accession>
<evidence type="ECO:0000256" key="2">
    <source>
        <dbReference type="ARBA" id="ARBA00011043"/>
    </source>
</evidence>
<evidence type="ECO:0000256" key="5">
    <source>
        <dbReference type="ARBA" id="ARBA00023134"/>
    </source>
</evidence>
<dbReference type="Pfam" id="PF10396">
    <property type="entry name" value="TrmE_N"/>
    <property type="match status" value="1"/>
</dbReference>
<feature type="non-terminal residue" evidence="7">
    <location>
        <position position="1"/>
    </location>
</feature>
<dbReference type="AlphaFoldDB" id="A0A8H7ZMI6"/>
<evidence type="ECO:0000256" key="3">
    <source>
        <dbReference type="ARBA" id="ARBA00022694"/>
    </source>
</evidence>
<dbReference type="GO" id="GO:0005525">
    <property type="term" value="F:GTP binding"/>
    <property type="evidence" value="ECO:0007669"/>
    <property type="project" value="UniProtKB-KW"/>
</dbReference>
<keyword evidence="8" id="KW-1185">Reference proteome</keyword>
<keyword evidence="5" id="KW-0342">GTP-binding</keyword>
<evidence type="ECO:0000256" key="1">
    <source>
        <dbReference type="ARBA" id="ARBA00004173"/>
    </source>
</evidence>